<feature type="compositionally biased region" description="Gly residues" evidence="3">
    <location>
        <begin position="52"/>
        <end position="64"/>
    </location>
</feature>
<comment type="caution">
    <text evidence="4">The sequence shown here is derived from an EMBL/GenBank/DDBJ whole genome shotgun (WGS) entry which is preliminary data.</text>
</comment>
<dbReference type="Pfam" id="PF13374">
    <property type="entry name" value="TPR_10"/>
    <property type="match status" value="1"/>
</dbReference>
<keyword evidence="5" id="KW-1185">Reference proteome</keyword>
<dbReference type="AlphaFoldDB" id="A0A9W7ET30"/>
<evidence type="ECO:0000256" key="2">
    <source>
        <dbReference type="ARBA" id="ARBA00022803"/>
    </source>
</evidence>
<keyword evidence="1" id="KW-0677">Repeat</keyword>
<dbReference type="EMBL" id="BRXX01000097">
    <property type="protein sequence ID" value="GMH89687.1"/>
    <property type="molecule type" value="Genomic_DNA"/>
</dbReference>
<evidence type="ECO:0000256" key="1">
    <source>
        <dbReference type="ARBA" id="ARBA00022737"/>
    </source>
</evidence>
<feature type="compositionally biased region" description="Pro residues" evidence="3">
    <location>
        <begin position="10"/>
        <end position="22"/>
    </location>
</feature>
<evidence type="ECO:0000313" key="4">
    <source>
        <dbReference type="EMBL" id="GMH89687.1"/>
    </source>
</evidence>
<dbReference type="PANTHER" id="PTHR45641:SF19">
    <property type="entry name" value="NEPHROCYSTIN-3"/>
    <property type="match status" value="1"/>
</dbReference>
<protein>
    <recommendedName>
        <fullName evidence="6">Kinesin light chain</fullName>
    </recommendedName>
</protein>
<feature type="region of interest" description="Disordered" evidence="3">
    <location>
        <begin position="1"/>
        <end position="89"/>
    </location>
</feature>
<sequence length="363" mass="39945">MGCSNSKAVPPVPPSQRSPPPEVASNPLRPSEPQMNNNMAQSFKRPSKGGREGGGGGRGGGGGKLKPNKASAFNAQKQAEKLPKRRMSVAKRGSDVLADMLKTNLSEESPQKQSKSEEKKIDVIAQQGLACRDIGEHEKALGYYVKARNAYGKLLGHEHRKTLNMAVFVANSNAHLGKLDDAIAQLKVVLSKQEKAFGRDDENTLSTLLSLANAYDDKQDHLEARKRYETCLVRQSRKYGDAHPDTLMTLDNLGSLFQADFREFDNALDMYERSLAGHEASLGANHEETLKTAMNMAIVYDEGLRDYKKAEALYKRALDGFAETLGKENALTLDCAENYKCCLEDSGRQGSLEDLMREYFPAA</sequence>
<dbReference type="InterPro" id="IPR011990">
    <property type="entry name" value="TPR-like_helical_dom_sf"/>
</dbReference>
<gene>
    <name evidence="4" type="ORF">TrVE_jg9253</name>
</gene>
<name>A0A9W7ET30_9STRA</name>
<evidence type="ECO:0000313" key="5">
    <source>
        <dbReference type="Proteomes" id="UP001165160"/>
    </source>
</evidence>
<accession>A0A9W7ET30</accession>
<dbReference type="PANTHER" id="PTHR45641">
    <property type="entry name" value="TETRATRICOPEPTIDE REPEAT PROTEIN (AFU_ORTHOLOGUE AFUA_6G03870)"/>
    <property type="match status" value="1"/>
</dbReference>
<dbReference type="Pfam" id="PF13424">
    <property type="entry name" value="TPR_12"/>
    <property type="match status" value="1"/>
</dbReference>
<proteinExistence type="predicted"/>
<evidence type="ECO:0000256" key="3">
    <source>
        <dbReference type="SAM" id="MobiDB-lite"/>
    </source>
</evidence>
<reference evidence="5" key="1">
    <citation type="journal article" date="2023" name="Commun. Biol.">
        <title>Genome analysis of Parmales, the sister group of diatoms, reveals the evolutionary specialization of diatoms from phago-mixotrophs to photoautotrophs.</title>
        <authorList>
            <person name="Ban H."/>
            <person name="Sato S."/>
            <person name="Yoshikawa S."/>
            <person name="Yamada K."/>
            <person name="Nakamura Y."/>
            <person name="Ichinomiya M."/>
            <person name="Sato N."/>
            <person name="Blanc-Mathieu R."/>
            <person name="Endo H."/>
            <person name="Kuwata A."/>
            <person name="Ogata H."/>
        </authorList>
    </citation>
    <scope>NUCLEOTIDE SEQUENCE [LARGE SCALE GENOMIC DNA]</scope>
    <source>
        <strain evidence="5">NIES 3699</strain>
    </source>
</reference>
<organism evidence="4 5">
    <name type="scientific">Triparma verrucosa</name>
    <dbReference type="NCBI Taxonomy" id="1606542"/>
    <lineage>
        <taxon>Eukaryota</taxon>
        <taxon>Sar</taxon>
        <taxon>Stramenopiles</taxon>
        <taxon>Ochrophyta</taxon>
        <taxon>Bolidophyceae</taxon>
        <taxon>Parmales</taxon>
        <taxon>Triparmaceae</taxon>
        <taxon>Triparma</taxon>
    </lineage>
</organism>
<dbReference type="SUPFAM" id="SSF48452">
    <property type="entry name" value="TPR-like"/>
    <property type="match status" value="2"/>
</dbReference>
<dbReference type="Proteomes" id="UP001165160">
    <property type="component" value="Unassembled WGS sequence"/>
</dbReference>
<dbReference type="Gene3D" id="1.25.40.10">
    <property type="entry name" value="Tetratricopeptide repeat domain"/>
    <property type="match status" value="2"/>
</dbReference>
<evidence type="ECO:0008006" key="6">
    <source>
        <dbReference type="Google" id="ProtNLM"/>
    </source>
</evidence>
<keyword evidence="2" id="KW-0802">TPR repeat</keyword>